<dbReference type="FunFam" id="1.10.10.60:FF:000007">
    <property type="entry name" value="Two-component response regulator"/>
    <property type="match status" value="1"/>
</dbReference>
<accession>A0A251ULE1</accession>
<proteinExistence type="predicted"/>
<evidence type="ECO:0000256" key="3">
    <source>
        <dbReference type="ARBA" id="ARBA00023163"/>
    </source>
</evidence>
<dbReference type="PANTHER" id="PTHR31442:SF21">
    <property type="entry name" value="TRANSCRIPTION FACTOR BOA-RELATED"/>
    <property type="match status" value="1"/>
</dbReference>
<keyword evidence="3" id="KW-0804">Transcription</keyword>
<dbReference type="GO" id="GO:0003700">
    <property type="term" value="F:DNA-binding transcription factor activity"/>
    <property type="evidence" value="ECO:0000318"/>
    <property type="project" value="GO_Central"/>
</dbReference>
<organism evidence="7 8">
    <name type="scientific">Helianthus annuus</name>
    <name type="common">Common sunflower</name>
    <dbReference type="NCBI Taxonomy" id="4232"/>
    <lineage>
        <taxon>Eukaryota</taxon>
        <taxon>Viridiplantae</taxon>
        <taxon>Streptophyta</taxon>
        <taxon>Embryophyta</taxon>
        <taxon>Tracheophyta</taxon>
        <taxon>Spermatophyta</taxon>
        <taxon>Magnoliopsida</taxon>
        <taxon>eudicotyledons</taxon>
        <taxon>Gunneridae</taxon>
        <taxon>Pentapetalae</taxon>
        <taxon>asterids</taxon>
        <taxon>campanulids</taxon>
        <taxon>Asterales</taxon>
        <taxon>Asteraceae</taxon>
        <taxon>Asteroideae</taxon>
        <taxon>Heliantheae alliance</taxon>
        <taxon>Heliantheae</taxon>
        <taxon>Helianthus</taxon>
    </lineage>
</organism>
<keyword evidence="7" id="KW-0238">DNA-binding</keyword>
<dbReference type="InterPro" id="IPR009057">
    <property type="entry name" value="Homeodomain-like_sf"/>
</dbReference>
<comment type="subcellular location">
    <subcellularLocation>
        <location evidence="1">Nucleus</location>
    </subcellularLocation>
</comment>
<evidence type="ECO:0000256" key="4">
    <source>
        <dbReference type="ARBA" id="ARBA00023242"/>
    </source>
</evidence>
<evidence type="ECO:0000259" key="6">
    <source>
        <dbReference type="PROSITE" id="PS51294"/>
    </source>
</evidence>
<dbReference type="SUPFAM" id="SSF46689">
    <property type="entry name" value="Homeodomain-like"/>
    <property type="match status" value="1"/>
</dbReference>
<dbReference type="EMBL" id="CM007895">
    <property type="protein sequence ID" value="OTG23131.1"/>
    <property type="molecule type" value="Genomic_DNA"/>
</dbReference>
<dbReference type="PANTHER" id="PTHR31442">
    <property type="entry name" value="HOMEODOMAIN-LIKE SUPERFAMILY PROTEIN-RELATED"/>
    <property type="match status" value="1"/>
</dbReference>
<dbReference type="InterPro" id="IPR044841">
    <property type="entry name" value="LUX/BOA-like"/>
</dbReference>
<evidence type="ECO:0000313" key="8">
    <source>
        <dbReference type="Proteomes" id="UP000215914"/>
    </source>
</evidence>
<keyword evidence="7" id="KW-0371">Homeobox</keyword>
<dbReference type="Gene3D" id="1.10.10.60">
    <property type="entry name" value="Homeodomain-like"/>
    <property type="match status" value="1"/>
</dbReference>
<evidence type="ECO:0000313" key="7">
    <source>
        <dbReference type="EMBL" id="OTG23131.1"/>
    </source>
</evidence>
<keyword evidence="2" id="KW-0805">Transcription regulation</keyword>
<dbReference type="OMA" id="MQLMNVQ"/>
<dbReference type="GO" id="GO:0003677">
    <property type="term" value="F:DNA binding"/>
    <property type="evidence" value="ECO:0007669"/>
    <property type="project" value="UniProtKB-KW"/>
</dbReference>
<dbReference type="InterPro" id="IPR001005">
    <property type="entry name" value="SANT/Myb"/>
</dbReference>
<keyword evidence="8" id="KW-1185">Reference proteome</keyword>
<dbReference type="NCBIfam" id="TIGR01557">
    <property type="entry name" value="myb_SHAQKYF"/>
    <property type="match status" value="1"/>
</dbReference>
<sequence>MGQEVRITDYDVSTANHDGRVTAWEAGLPETADLPPLSQILLSPEMASAFSISPEPHRTMIDVDRASRDTLSSLRGQSESHLMNKMNDFRSVSDEREDEMVVEGEEIVDLVRDGGDSPSRKFRRVDGGGGGGGEEEAESARANKRIRLVWTPQLHKRFVEVVAHLGVKNAVPKTIMQLMNVEGLTRENVASHLQKYRLYLKRMQGLGNDGPSCSDIPFASTPVPKSDLGGSGGGIGNENGQVRVPVPMPYPPQMVPMPYPPPQIVPSAAAAGGGAYHHGFEYHSHHPYNMMVQPKEWSGNNLGPVLPYQHSMTPNHK</sequence>
<dbReference type="GO" id="GO:0005634">
    <property type="term" value="C:nucleus"/>
    <property type="evidence" value="ECO:0000318"/>
    <property type="project" value="GO_Central"/>
</dbReference>
<reference evidence="8" key="1">
    <citation type="journal article" date="2017" name="Nature">
        <title>The sunflower genome provides insights into oil metabolism, flowering and Asterid evolution.</title>
        <authorList>
            <person name="Badouin H."/>
            <person name="Gouzy J."/>
            <person name="Grassa C.J."/>
            <person name="Murat F."/>
            <person name="Staton S.E."/>
            <person name="Cottret L."/>
            <person name="Lelandais-Briere C."/>
            <person name="Owens G.L."/>
            <person name="Carrere S."/>
            <person name="Mayjonade B."/>
            <person name="Legrand L."/>
            <person name="Gill N."/>
            <person name="Kane N.C."/>
            <person name="Bowers J.E."/>
            <person name="Hubner S."/>
            <person name="Bellec A."/>
            <person name="Berard A."/>
            <person name="Berges H."/>
            <person name="Blanchet N."/>
            <person name="Boniface M.C."/>
            <person name="Brunel D."/>
            <person name="Catrice O."/>
            <person name="Chaidir N."/>
            <person name="Claudel C."/>
            <person name="Donnadieu C."/>
            <person name="Faraut T."/>
            <person name="Fievet G."/>
            <person name="Helmstetter N."/>
            <person name="King M."/>
            <person name="Knapp S.J."/>
            <person name="Lai Z."/>
            <person name="Le Paslier M.C."/>
            <person name="Lippi Y."/>
            <person name="Lorenzon L."/>
            <person name="Mandel J.R."/>
            <person name="Marage G."/>
            <person name="Marchand G."/>
            <person name="Marquand E."/>
            <person name="Bret-Mestries E."/>
            <person name="Morien E."/>
            <person name="Nambeesan S."/>
            <person name="Nguyen T."/>
            <person name="Pegot-Espagnet P."/>
            <person name="Pouilly N."/>
            <person name="Raftis F."/>
            <person name="Sallet E."/>
            <person name="Schiex T."/>
            <person name="Thomas J."/>
            <person name="Vandecasteele C."/>
            <person name="Vares D."/>
            <person name="Vear F."/>
            <person name="Vautrin S."/>
            <person name="Crespi M."/>
            <person name="Mangin B."/>
            <person name="Burke J.M."/>
            <person name="Salse J."/>
            <person name="Munos S."/>
            <person name="Vincourt P."/>
            <person name="Rieseberg L.H."/>
            <person name="Langlade N.B."/>
        </authorList>
    </citation>
    <scope>NUCLEOTIDE SEQUENCE [LARGE SCALE GENOMIC DNA]</scope>
    <source>
        <strain evidence="8">cv. SF193</strain>
    </source>
</reference>
<protein>
    <submittedName>
        <fullName evidence="7">Putative homeodomain-like superfamily protein</fullName>
    </submittedName>
</protein>
<evidence type="ECO:0000256" key="1">
    <source>
        <dbReference type="ARBA" id="ARBA00004123"/>
    </source>
</evidence>
<dbReference type="InterPro" id="IPR017930">
    <property type="entry name" value="Myb_dom"/>
</dbReference>
<name>A0A251ULE1_HELAN</name>
<dbReference type="Pfam" id="PF00249">
    <property type="entry name" value="Myb_DNA-binding"/>
    <property type="match status" value="1"/>
</dbReference>
<dbReference type="FunCoup" id="A0A251ULE1">
    <property type="interactions" value="464"/>
</dbReference>
<evidence type="ECO:0000256" key="2">
    <source>
        <dbReference type="ARBA" id="ARBA00023015"/>
    </source>
</evidence>
<dbReference type="STRING" id="4232.A0A251ULE1"/>
<dbReference type="Proteomes" id="UP000215914">
    <property type="component" value="Chromosome 6"/>
</dbReference>
<dbReference type="InParanoid" id="A0A251ULE1"/>
<dbReference type="PROSITE" id="PS51294">
    <property type="entry name" value="HTH_MYB"/>
    <property type="match status" value="1"/>
</dbReference>
<dbReference type="AlphaFoldDB" id="A0A251ULE1"/>
<keyword evidence="4" id="KW-0539">Nucleus</keyword>
<feature type="region of interest" description="Disordered" evidence="5">
    <location>
        <begin position="112"/>
        <end position="139"/>
    </location>
</feature>
<gene>
    <name evidence="7" type="primary">PCL1</name>
    <name evidence="7" type="ORF">HannXRQ_Chr06g0179041</name>
</gene>
<dbReference type="InterPro" id="IPR006447">
    <property type="entry name" value="Myb_dom_plants"/>
</dbReference>
<dbReference type="OrthoDB" id="60033at2759"/>
<feature type="domain" description="HTH myb-type" evidence="6">
    <location>
        <begin position="142"/>
        <end position="201"/>
    </location>
</feature>
<evidence type="ECO:0000256" key="5">
    <source>
        <dbReference type="SAM" id="MobiDB-lite"/>
    </source>
</evidence>